<evidence type="ECO:0000313" key="2">
    <source>
        <dbReference type="EMBL" id="SDU18904.1"/>
    </source>
</evidence>
<gene>
    <name evidence="2" type="ORF">SAMN04487931_105201</name>
</gene>
<organism evidence="2 3">
    <name type="scientific">Desulfobacula phenolica</name>
    <dbReference type="NCBI Taxonomy" id="90732"/>
    <lineage>
        <taxon>Bacteria</taxon>
        <taxon>Pseudomonadati</taxon>
        <taxon>Thermodesulfobacteriota</taxon>
        <taxon>Desulfobacteria</taxon>
        <taxon>Desulfobacterales</taxon>
        <taxon>Desulfobacteraceae</taxon>
        <taxon>Desulfobacula</taxon>
    </lineage>
</organism>
<feature type="transmembrane region" description="Helical" evidence="1">
    <location>
        <begin position="12"/>
        <end position="35"/>
    </location>
</feature>
<evidence type="ECO:0000313" key="3">
    <source>
        <dbReference type="Proteomes" id="UP000199608"/>
    </source>
</evidence>
<name>A0A1H2GH85_9BACT</name>
<keyword evidence="1" id="KW-0472">Membrane</keyword>
<sequence>MKVARKLKHYIYGVTLVFITLSGFGQMPIFKRYYIADIPGLGWLARFYVTHMVHYIAAIVLIALATYVVFDFIFKRSGFNRITGYGYFKTGIIAGLIVTGAFMVVKNLSHIYFAHTTIIALDIVHLSLCVMLLIVSSYTLILKKRWVS</sequence>
<feature type="transmembrane region" description="Helical" evidence="1">
    <location>
        <begin position="86"/>
        <end position="105"/>
    </location>
</feature>
<evidence type="ECO:0008006" key="4">
    <source>
        <dbReference type="Google" id="ProtNLM"/>
    </source>
</evidence>
<reference evidence="3" key="1">
    <citation type="submission" date="2016-10" db="EMBL/GenBank/DDBJ databases">
        <authorList>
            <person name="Varghese N."/>
            <person name="Submissions S."/>
        </authorList>
    </citation>
    <scope>NUCLEOTIDE SEQUENCE [LARGE SCALE GENOMIC DNA]</scope>
    <source>
        <strain evidence="3">DSM 3384</strain>
    </source>
</reference>
<dbReference type="AlphaFoldDB" id="A0A1H2GH85"/>
<keyword evidence="1" id="KW-0812">Transmembrane</keyword>
<evidence type="ECO:0000256" key="1">
    <source>
        <dbReference type="SAM" id="Phobius"/>
    </source>
</evidence>
<feature type="transmembrane region" description="Helical" evidence="1">
    <location>
        <begin position="111"/>
        <end position="135"/>
    </location>
</feature>
<protein>
    <recommendedName>
        <fullName evidence="4">Iron-sulfur cluster-binding protein</fullName>
    </recommendedName>
</protein>
<proteinExistence type="predicted"/>
<keyword evidence="3" id="KW-1185">Reference proteome</keyword>
<feature type="transmembrane region" description="Helical" evidence="1">
    <location>
        <begin position="55"/>
        <end position="74"/>
    </location>
</feature>
<dbReference type="Proteomes" id="UP000199608">
    <property type="component" value="Unassembled WGS sequence"/>
</dbReference>
<dbReference type="RefSeq" id="WP_092233505.1">
    <property type="nucleotide sequence ID" value="NZ_FNLL01000005.1"/>
</dbReference>
<accession>A0A1H2GH85</accession>
<keyword evidence="1" id="KW-1133">Transmembrane helix</keyword>
<dbReference type="EMBL" id="FNLL01000005">
    <property type="protein sequence ID" value="SDU18904.1"/>
    <property type="molecule type" value="Genomic_DNA"/>
</dbReference>